<feature type="region of interest" description="Disordered" evidence="2">
    <location>
        <begin position="1"/>
        <end position="20"/>
    </location>
</feature>
<feature type="domain" description="MobA-like NTP transferase" evidence="3">
    <location>
        <begin position="6"/>
        <end position="182"/>
    </location>
</feature>
<evidence type="ECO:0000256" key="1">
    <source>
        <dbReference type="ARBA" id="ARBA00022679"/>
    </source>
</evidence>
<dbReference type="PANTHER" id="PTHR19136">
    <property type="entry name" value="MOLYBDENUM COFACTOR GUANYLYLTRANSFERASE"/>
    <property type="match status" value="1"/>
</dbReference>
<evidence type="ECO:0000313" key="4">
    <source>
        <dbReference type="EMBL" id="KXX77636.1"/>
    </source>
</evidence>
<evidence type="ECO:0000313" key="5">
    <source>
        <dbReference type="Proteomes" id="UP000078237"/>
    </source>
</evidence>
<feature type="region of interest" description="Disordered" evidence="2">
    <location>
        <begin position="62"/>
        <end position="89"/>
    </location>
</feature>
<proteinExistence type="predicted"/>
<accession>A0A175W1L4</accession>
<dbReference type="InterPro" id="IPR025877">
    <property type="entry name" value="MobA-like_NTP_Trfase"/>
</dbReference>
<dbReference type="OrthoDB" id="20872at2759"/>
<evidence type="ECO:0000256" key="2">
    <source>
        <dbReference type="SAM" id="MobiDB-lite"/>
    </source>
</evidence>
<gene>
    <name evidence="4" type="ORF">MMYC01_205968</name>
</gene>
<dbReference type="Pfam" id="PF12804">
    <property type="entry name" value="NTP_transf_3"/>
    <property type="match status" value="1"/>
</dbReference>
<dbReference type="Proteomes" id="UP000078237">
    <property type="component" value="Unassembled WGS sequence"/>
</dbReference>
<comment type="caution">
    <text evidence="4">The sequence shown here is derived from an EMBL/GenBank/DDBJ whole genome shotgun (WGS) entry which is preliminary data.</text>
</comment>
<dbReference type="PANTHER" id="PTHR19136:SF81">
    <property type="entry name" value="MOLYBDENUM COFACTOR GUANYLYLTRANSFERASE"/>
    <property type="match status" value="1"/>
</dbReference>
<sequence length="233" mass="24678">MDFTPLILAGGKSTRMGSPKHLLPMPDGRPLYQHQIELLHRALPSAPAIYVSLAQDSQLDPYLESLTPPRTTANPTGPSPPTYHPKPSLPPHLRISLLRDLAPNLSPTSSAGPAAGLLAALHARPAATWLVVPCDHPFLNPAALRRLCHAYQPPVTCFRNPDGFREPLIGVWSAAALRRLRDRVVESAASTGAGAGAGAGVGNGGRGCGPSRIVRELEGREVTLDEAEGEGRC</sequence>
<dbReference type="VEuPathDB" id="FungiDB:MMYC01_205968"/>
<dbReference type="EMBL" id="LCTW02000151">
    <property type="protein sequence ID" value="KXX77636.1"/>
    <property type="molecule type" value="Genomic_DNA"/>
</dbReference>
<dbReference type="Gene3D" id="3.90.550.10">
    <property type="entry name" value="Spore Coat Polysaccharide Biosynthesis Protein SpsA, Chain A"/>
    <property type="match status" value="1"/>
</dbReference>
<keyword evidence="5" id="KW-1185">Reference proteome</keyword>
<reference evidence="4 5" key="1">
    <citation type="journal article" date="2016" name="Genome Announc.">
        <title>Genome Sequence of Madurella mycetomatis mm55, Isolated from a Human Mycetoma Case in Sudan.</title>
        <authorList>
            <person name="Smit S."/>
            <person name="Derks M.F."/>
            <person name="Bervoets S."/>
            <person name="Fahal A."/>
            <person name="van Leeuwen W."/>
            <person name="van Belkum A."/>
            <person name="van de Sande W.W."/>
        </authorList>
    </citation>
    <scope>NUCLEOTIDE SEQUENCE [LARGE SCALE GENOMIC DNA]</scope>
    <source>
        <strain evidence="5">mm55</strain>
    </source>
</reference>
<dbReference type="SUPFAM" id="SSF53448">
    <property type="entry name" value="Nucleotide-diphospho-sugar transferases"/>
    <property type="match status" value="1"/>
</dbReference>
<dbReference type="AlphaFoldDB" id="A0A175W1L4"/>
<feature type="compositionally biased region" description="Pro residues" evidence="2">
    <location>
        <begin position="77"/>
        <end position="89"/>
    </location>
</feature>
<protein>
    <submittedName>
        <fullName evidence="4">Molybdenum cofactor biosynthesis bifunctional protein</fullName>
    </submittedName>
</protein>
<organism evidence="4 5">
    <name type="scientific">Madurella mycetomatis</name>
    <dbReference type="NCBI Taxonomy" id="100816"/>
    <lineage>
        <taxon>Eukaryota</taxon>
        <taxon>Fungi</taxon>
        <taxon>Dikarya</taxon>
        <taxon>Ascomycota</taxon>
        <taxon>Pezizomycotina</taxon>
        <taxon>Sordariomycetes</taxon>
        <taxon>Sordariomycetidae</taxon>
        <taxon>Sordariales</taxon>
        <taxon>Sordariales incertae sedis</taxon>
        <taxon>Madurella</taxon>
    </lineage>
</organism>
<name>A0A175W1L4_9PEZI</name>
<dbReference type="InterPro" id="IPR029044">
    <property type="entry name" value="Nucleotide-diphossugar_trans"/>
</dbReference>
<dbReference type="GO" id="GO:0016779">
    <property type="term" value="F:nucleotidyltransferase activity"/>
    <property type="evidence" value="ECO:0007669"/>
    <property type="project" value="TreeGrafter"/>
</dbReference>
<evidence type="ECO:0000259" key="3">
    <source>
        <dbReference type="Pfam" id="PF12804"/>
    </source>
</evidence>
<keyword evidence="1" id="KW-0808">Transferase</keyword>